<organism evidence="2 3">
    <name type="scientific">Salinimonas iocasae</name>
    <dbReference type="NCBI Taxonomy" id="2572577"/>
    <lineage>
        <taxon>Bacteria</taxon>
        <taxon>Pseudomonadati</taxon>
        <taxon>Pseudomonadota</taxon>
        <taxon>Gammaproteobacteria</taxon>
        <taxon>Alteromonadales</taxon>
        <taxon>Alteromonadaceae</taxon>
        <taxon>Alteromonas/Salinimonas group</taxon>
        <taxon>Salinimonas</taxon>
    </lineage>
</organism>
<dbReference type="EMBL" id="CP039852">
    <property type="protein sequence ID" value="QCZ95273.1"/>
    <property type="molecule type" value="Genomic_DNA"/>
</dbReference>
<dbReference type="KEGG" id="salk:FBQ74_16065"/>
<name>A0A5B7YIZ6_9ALTE</name>
<gene>
    <name evidence="2" type="ORF">FBQ74_16065</name>
</gene>
<reference evidence="2 3" key="1">
    <citation type="submission" date="2019-04" db="EMBL/GenBank/DDBJ databases">
        <title>Salinimonas iocasae sp. nov., a halophilic bacterium isolated from the outer tube casing of tubeworms in Okinawa Trough.</title>
        <authorList>
            <person name="Zhang H."/>
            <person name="Wang H."/>
            <person name="Li C."/>
        </authorList>
    </citation>
    <scope>NUCLEOTIDE SEQUENCE [LARGE SCALE GENOMIC DNA]</scope>
    <source>
        <strain evidence="2 3">KX18D6</strain>
    </source>
</reference>
<sequence>MANNPPAVVMKAFTWAYEELQLTALEASQLLGVSENALKETSLVGFESTSEESEAQIAFIRMYHLLYAMSDGDTGQMIDWFNRHNPHLGAIPKDACHNLAGVNYISDYLESEQREKPVAPPSFMIPGQPRKPVRKVAVRR</sequence>
<accession>A0A5B7YIZ6</accession>
<evidence type="ECO:0000256" key="1">
    <source>
        <dbReference type="SAM" id="MobiDB-lite"/>
    </source>
</evidence>
<evidence type="ECO:0000313" key="3">
    <source>
        <dbReference type="Proteomes" id="UP000304912"/>
    </source>
</evidence>
<dbReference type="AlphaFoldDB" id="A0A5B7YIZ6"/>
<protein>
    <submittedName>
        <fullName evidence="2">Uncharacterized protein</fullName>
    </submittedName>
</protein>
<proteinExistence type="predicted"/>
<feature type="region of interest" description="Disordered" evidence="1">
    <location>
        <begin position="119"/>
        <end position="140"/>
    </location>
</feature>
<dbReference type="Proteomes" id="UP000304912">
    <property type="component" value="Chromosome"/>
</dbReference>
<dbReference type="OrthoDB" id="6332823at2"/>
<feature type="compositionally biased region" description="Basic residues" evidence="1">
    <location>
        <begin position="131"/>
        <end position="140"/>
    </location>
</feature>
<evidence type="ECO:0000313" key="2">
    <source>
        <dbReference type="EMBL" id="QCZ95273.1"/>
    </source>
</evidence>
<keyword evidence="3" id="KW-1185">Reference proteome</keyword>